<gene>
    <name evidence="2" type="ORF">APUU_70877A</name>
</gene>
<protein>
    <submittedName>
        <fullName evidence="2">Uncharacterized protein</fullName>
    </submittedName>
</protein>
<feature type="region of interest" description="Disordered" evidence="1">
    <location>
        <begin position="1"/>
        <end position="93"/>
    </location>
</feature>
<evidence type="ECO:0000256" key="1">
    <source>
        <dbReference type="SAM" id="MobiDB-lite"/>
    </source>
</evidence>
<dbReference type="OrthoDB" id="10556550at2759"/>
<dbReference type="AlphaFoldDB" id="A0A7R8ASL9"/>
<dbReference type="Proteomes" id="UP000654913">
    <property type="component" value="Chromosome 7"/>
</dbReference>
<proteinExistence type="predicted"/>
<evidence type="ECO:0000313" key="2">
    <source>
        <dbReference type="EMBL" id="BCS29307.1"/>
    </source>
</evidence>
<organism evidence="2 3">
    <name type="scientific">Aspergillus puulaauensis</name>
    <dbReference type="NCBI Taxonomy" id="1220207"/>
    <lineage>
        <taxon>Eukaryota</taxon>
        <taxon>Fungi</taxon>
        <taxon>Dikarya</taxon>
        <taxon>Ascomycota</taxon>
        <taxon>Pezizomycotina</taxon>
        <taxon>Eurotiomycetes</taxon>
        <taxon>Eurotiomycetidae</taxon>
        <taxon>Eurotiales</taxon>
        <taxon>Aspergillaceae</taxon>
        <taxon>Aspergillus</taxon>
    </lineage>
</organism>
<keyword evidence="3" id="KW-1185">Reference proteome</keyword>
<feature type="compositionally biased region" description="Polar residues" evidence="1">
    <location>
        <begin position="67"/>
        <end position="81"/>
    </location>
</feature>
<feature type="compositionally biased region" description="Basic and acidic residues" evidence="1">
    <location>
        <begin position="55"/>
        <end position="65"/>
    </location>
</feature>
<name>A0A7R8ASL9_9EURO</name>
<sequence>MPSVDAAQQPSGPNETEASICSTQPEASPKGSEQNPLPYRFWRHSSSESEGDSDGTDKSTVERRHSTGWSSQPITSSQPSAKTEVDDDENEQRAIQAARARFSVALREGTAFELTSRQFEAVSNALEEISENAPSEVHSDDLYADSLFDMNTEPNSATAVPTNLSSRQFNRRVQFLALAGDYAGRVFNSIRFAARDLGFGDFPRRPGELRQVVQNELRNKSRDSVLDEIDNPIGGASGDIKDASANDDVISKTELVGRCIAHLASQDSAMAAVHLDVDVVFLAAAIYEQRNATFHCQIGHPSTRTINARPEISVLSIKAVPSVFGERTIAGSGAYRSHRGDHVVLSSKCGLDATPRCLATGADDDDDDDIQYKSVS</sequence>
<reference evidence="2" key="2">
    <citation type="submission" date="2021-02" db="EMBL/GenBank/DDBJ databases">
        <title>Aspergillus puulaauensis MK2 genome sequence.</title>
        <authorList>
            <person name="Futagami T."/>
            <person name="Mori K."/>
            <person name="Kadooka C."/>
            <person name="Tanaka T."/>
        </authorList>
    </citation>
    <scope>NUCLEOTIDE SEQUENCE</scope>
    <source>
        <strain evidence="2">MK2</strain>
    </source>
</reference>
<dbReference type="KEGG" id="apuu:APUU_70877A"/>
<dbReference type="RefSeq" id="XP_041561493.1">
    <property type="nucleotide sequence ID" value="XM_041695799.1"/>
</dbReference>
<evidence type="ECO:0000313" key="3">
    <source>
        <dbReference type="Proteomes" id="UP000654913"/>
    </source>
</evidence>
<reference evidence="2" key="1">
    <citation type="submission" date="2021-01" db="EMBL/GenBank/DDBJ databases">
        <authorList>
            <consortium name="Aspergillus puulaauensis MK2 genome sequencing consortium"/>
            <person name="Kazuki M."/>
            <person name="Futagami T."/>
        </authorList>
    </citation>
    <scope>NUCLEOTIDE SEQUENCE</scope>
    <source>
        <strain evidence="2">MK2</strain>
    </source>
</reference>
<dbReference type="GeneID" id="64979304"/>
<accession>A0A7R8ASL9</accession>
<feature type="compositionally biased region" description="Polar residues" evidence="1">
    <location>
        <begin position="1"/>
        <end position="35"/>
    </location>
</feature>
<dbReference type="EMBL" id="AP024449">
    <property type="protein sequence ID" value="BCS29307.1"/>
    <property type="molecule type" value="Genomic_DNA"/>
</dbReference>